<keyword evidence="9" id="KW-0376">Hydrogen peroxide</keyword>
<dbReference type="InterPro" id="IPR020835">
    <property type="entry name" value="Catalase_sf"/>
</dbReference>
<evidence type="ECO:0000259" key="11">
    <source>
        <dbReference type="SMART" id="SM01060"/>
    </source>
</evidence>
<comment type="caution">
    <text evidence="12">The sequence shown here is derived from an EMBL/GenBank/DDBJ whole genome shotgun (WGS) entry which is preliminary data.</text>
</comment>
<protein>
    <recommendedName>
        <fullName evidence="3">catalase</fullName>
        <ecNumber evidence="3">1.11.1.6</ecNumber>
    </recommendedName>
</protein>
<dbReference type="Proteomes" id="UP000824101">
    <property type="component" value="Unassembled WGS sequence"/>
</dbReference>
<dbReference type="GO" id="GO:0042542">
    <property type="term" value="P:response to hydrogen peroxide"/>
    <property type="evidence" value="ECO:0007669"/>
    <property type="project" value="TreeGrafter"/>
</dbReference>
<keyword evidence="6" id="KW-0479">Metal-binding</keyword>
<evidence type="ECO:0000313" key="12">
    <source>
        <dbReference type="EMBL" id="HIZ78220.1"/>
    </source>
</evidence>
<comment type="cofactor">
    <cofactor evidence="1">
        <name>heme</name>
        <dbReference type="ChEBI" id="CHEBI:30413"/>
    </cofactor>
</comment>
<dbReference type="PROSITE" id="PS51402">
    <property type="entry name" value="CATALASE_3"/>
    <property type="match status" value="1"/>
</dbReference>
<evidence type="ECO:0000256" key="8">
    <source>
        <dbReference type="ARBA" id="ARBA00023004"/>
    </source>
</evidence>
<reference evidence="12" key="1">
    <citation type="journal article" date="2021" name="PeerJ">
        <title>Extensive microbial diversity within the chicken gut microbiome revealed by metagenomics and culture.</title>
        <authorList>
            <person name="Gilroy R."/>
            <person name="Ravi A."/>
            <person name="Getino M."/>
            <person name="Pursley I."/>
            <person name="Horton D.L."/>
            <person name="Alikhan N.F."/>
            <person name="Baker D."/>
            <person name="Gharbi K."/>
            <person name="Hall N."/>
            <person name="Watson M."/>
            <person name="Adriaenssens E.M."/>
            <person name="Foster-Nyarko E."/>
            <person name="Jarju S."/>
            <person name="Secka A."/>
            <person name="Antonio M."/>
            <person name="Oren A."/>
            <person name="Chaudhuri R.R."/>
            <person name="La Ragione R."/>
            <person name="Hildebrand F."/>
            <person name="Pallen M.J."/>
        </authorList>
    </citation>
    <scope>NUCLEOTIDE SEQUENCE</scope>
    <source>
        <strain evidence="12">ChiBcec1-1093</strain>
    </source>
</reference>
<dbReference type="GO" id="GO:0020037">
    <property type="term" value="F:heme binding"/>
    <property type="evidence" value="ECO:0007669"/>
    <property type="project" value="InterPro"/>
</dbReference>
<gene>
    <name evidence="12" type="ORF">IAA17_00305</name>
</gene>
<feature type="domain" description="Catalase core" evidence="11">
    <location>
        <begin position="21"/>
        <end position="407"/>
    </location>
</feature>
<sequence length="481" mass="53981">MGDLEDRMPAGEERRKPETGTLFLAGSVFENQRRQKRREMILSGTALGEGIVRKRLFHGDGAGAFGVFRPCQSMGACTRAEFLRDPETETAVFVRFSGGMGLCGGTGRVRDVRGFSVKFYTGQGNYDVTGLNLPVFFVRDPLKVQKLIQGGKTGAGFGLQGPEGIWDFYSRSPETMNLLLRLYSDDGAVRDYGEMDGHGVNTFVWVGEEGKRKYVKYHFLSRRRREKEEKSPSETGNFQASEADPGEAARRLYRRLESGDFPAYEFCIQMMDPERAEILEFDPLDPTKIWPEDRFPMIRAGTLTLNRNPEDFFSQVEQAAFQPDSLVPGIELSRDMTLQGRRFACEDAQRRRIGDHFRQLPVNASAALVTENGAAGSEMGRNTAERAEPEYGIRPPLYCPNNLAEAPFPRETPGRKDDFSQAAVFYKTLSGEERGRLACAVASELSFCGGLIRERQLQLFGKTDPDLEMRVRSLLQSSIKM</sequence>
<dbReference type="Pfam" id="PF00199">
    <property type="entry name" value="Catalase"/>
    <property type="match status" value="1"/>
</dbReference>
<evidence type="ECO:0000313" key="13">
    <source>
        <dbReference type="Proteomes" id="UP000824101"/>
    </source>
</evidence>
<dbReference type="GO" id="GO:0004096">
    <property type="term" value="F:catalase activity"/>
    <property type="evidence" value="ECO:0007669"/>
    <property type="project" value="UniProtKB-EC"/>
</dbReference>
<dbReference type="InterPro" id="IPR010582">
    <property type="entry name" value="Catalase_immune_responsive"/>
</dbReference>
<evidence type="ECO:0000256" key="9">
    <source>
        <dbReference type="ARBA" id="ARBA00023324"/>
    </source>
</evidence>
<evidence type="ECO:0000256" key="6">
    <source>
        <dbReference type="ARBA" id="ARBA00022723"/>
    </source>
</evidence>
<dbReference type="Pfam" id="PF06628">
    <property type="entry name" value="Catalase-rel"/>
    <property type="match status" value="1"/>
</dbReference>
<comment type="similarity">
    <text evidence="2">Belongs to the catalase family.</text>
</comment>
<keyword evidence="8" id="KW-0408">Iron</keyword>
<dbReference type="InterPro" id="IPR024711">
    <property type="entry name" value="Catalase_clade1/3"/>
</dbReference>
<evidence type="ECO:0000256" key="7">
    <source>
        <dbReference type="ARBA" id="ARBA00023002"/>
    </source>
</evidence>
<dbReference type="PANTHER" id="PTHR11465">
    <property type="entry name" value="CATALASE"/>
    <property type="match status" value="1"/>
</dbReference>
<keyword evidence="5" id="KW-0349">Heme</keyword>
<dbReference type="GO" id="GO:0005737">
    <property type="term" value="C:cytoplasm"/>
    <property type="evidence" value="ECO:0007669"/>
    <property type="project" value="TreeGrafter"/>
</dbReference>
<dbReference type="GO" id="GO:0042744">
    <property type="term" value="P:hydrogen peroxide catabolic process"/>
    <property type="evidence" value="ECO:0007669"/>
    <property type="project" value="UniProtKB-KW"/>
</dbReference>
<dbReference type="SUPFAM" id="SSF56634">
    <property type="entry name" value="Heme-dependent catalase-like"/>
    <property type="match status" value="1"/>
</dbReference>
<name>A0A9D2GG35_9FIRM</name>
<dbReference type="EC" id="1.11.1.6" evidence="3"/>
<evidence type="ECO:0000256" key="5">
    <source>
        <dbReference type="ARBA" id="ARBA00022617"/>
    </source>
</evidence>
<evidence type="ECO:0000256" key="4">
    <source>
        <dbReference type="ARBA" id="ARBA00022559"/>
    </source>
</evidence>
<evidence type="ECO:0000256" key="10">
    <source>
        <dbReference type="SAM" id="MobiDB-lite"/>
    </source>
</evidence>
<dbReference type="InterPro" id="IPR011614">
    <property type="entry name" value="Catalase_core"/>
</dbReference>
<organism evidence="12 13">
    <name type="scientific">Candidatus Lachnoclostridium stercorigallinarum</name>
    <dbReference type="NCBI Taxonomy" id="2838634"/>
    <lineage>
        <taxon>Bacteria</taxon>
        <taxon>Bacillati</taxon>
        <taxon>Bacillota</taxon>
        <taxon>Clostridia</taxon>
        <taxon>Lachnospirales</taxon>
        <taxon>Lachnospiraceae</taxon>
    </lineage>
</organism>
<accession>A0A9D2GG35</accession>
<reference evidence="12" key="2">
    <citation type="submission" date="2021-04" db="EMBL/GenBank/DDBJ databases">
        <authorList>
            <person name="Gilroy R."/>
        </authorList>
    </citation>
    <scope>NUCLEOTIDE SEQUENCE</scope>
    <source>
        <strain evidence="12">ChiBcec1-1093</strain>
    </source>
</reference>
<evidence type="ECO:0000256" key="3">
    <source>
        <dbReference type="ARBA" id="ARBA00012314"/>
    </source>
</evidence>
<dbReference type="AlphaFoldDB" id="A0A9D2GG35"/>
<keyword evidence="4 12" id="KW-0575">Peroxidase</keyword>
<evidence type="ECO:0000256" key="2">
    <source>
        <dbReference type="ARBA" id="ARBA00005329"/>
    </source>
</evidence>
<dbReference type="InterPro" id="IPR018028">
    <property type="entry name" value="Catalase"/>
</dbReference>
<dbReference type="PIRSF" id="PIRSF038928">
    <property type="entry name" value="Catalase_clade1-3"/>
    <property type="match status" value="1"/>
</dbReference>
<dbReference type="GO" id="GO:0046872">
    <property type="term" value="F:metal ion binding"/>
    <property type="evidence" value="ECO:0007669"/>
    <property type="project" value="UniProtKB-KW"/>
</dbReference>
<dbReference type="PRINTS" id="PR00067">
    <property type="entry name" value="CATALASE"/>
</dbReference>
<keyword evidence="7 12" id="KW-0560">Oxidoreductase</keyword>
<dbReference type="SMART" id="SM01060">
    <property type="entry name" value="Catalase"/>
    <property type="match status" value="1"/>
</dbReference>
<dbReference type="Gene3D" id="2.40.180.10">
    <property type="entry name" value="Catalase core domain"/>
    <property type="match status" value="1"/>
</dbReference>
<dbReference type="PANTHER" id="PTHR11465:SF23">
    <property type="entry name" value="CATALASE-2"/>
    <property type="match status" value="1"/>
</dbReference>
<dbReference type="EMBL" id="DXBC01000006">
    <property type="protein sequence ID" value="HIZ78220.1"/>
    <property type="molecule type" value="Genomic_DNA"/>
</dbReference>
<proteinExistence type="inferred from homology"/>
<evidence type="ECO:0000256" key="1">
    <source>
        <dbReference type="ARBA" id="ARBA00001971"/>
    </source>
</evidence>
<feature type="region of interest" description="Disordered" evidence="10">
    <location>
        <begin position="225"/>
        <end position="246"/>
    </location>
</feature>